<dbReference type="EMBL" id="OOIP01000025">
    <property type="protein sequence ID" value="SPO41205.1"/>
    <property type="molecule type" value="Genomic_DNA"/>
</dbReference>
<dbReference type="InterPro" id="IPR015915">
    <property type="entry name" value="Kelch-typ_b-propeller"/>
</dbReference>
<evidence type="ECO:0000256" key="1">
    <source>
        <dbReference type="ARBA" id="ARBA00022441"/>
    </source>
</evidence>
<reference evidence="4 5" key="1">
    <citation type="submission" date="2018-03" db="EMBL/GenBank/DDBJ databases">
        <authorList>
            <person name="Guldener U."/>
        </authorList>
    </citation>
    <scope>NUCLEOTIDE SEQUENCE [LARGE SCALE GENOMIC DNA]</scope>
    <source>
        <strain evidence="4 5">DAOM196992</strain>
    </source>
</reference>
<evidence type="ECO:0000313" key="4">
    <source>
        <dbReference type="EMBL" id="SPO41205.1"/>
    </source>
</evidence>
<dbReference type="InterPro" id="IPR006652">
    <property type="entry name" value="Kelch_1"/>
</dbReference>
<dbReference type="Gene3D" id="2.120.10.80">
    <property type="entry name" value="Kelch-type beta propeller"/>
    <property type="match status" value="2"/>
</dbReference>
<evidence type="ECO:0000256" key="3">
    <source>
        <dbReference type="SAM" id="MobiDB-lite"/>
    </source>
</evidence>
<feature type="compositionally biased region" description="Low complexity" evidence="3">
    <location>
        <begin position="461"/>
        <end position="475"/>
    </location>
</feature>
<dbReference type="OrthoDB" id="10251809at2759"/>
<feature type="region of interest" description="Disordered" evidence="3">
    <location>
        <begin position="1"/>
        <end position="27"/>
    </location>
</feature>
<dbReference type="SMART" id="SM00612">
    <property type="entry name" value="Kelch"/>
    <property type="match status" value="3"/>
</dbReference>
<sequence>MSNPSSAHAGSHRAGDPASGAGYGDASAQLARLTDDVGRLGLHTSQTMPTGLSMHSSGSSSLAQSPTARSYATYDAAMAAARKASAMPAKHAGPVFYESSVSSPVDGESSSDLPVSASFGGPGDTAGGTFRRHASHHHGGSTLAHKDSFGGLHGIQRSSPIGGYSKDAANTSGGTSASGGWRGLETPAADDSRQQLYGRSRQASTTMVEDSPPRRPDTASTFAGHGTFRADAHSDGPGTSSTSSGAEPVEVMGSVGGRSSAPRSSGGSNGGSNGSRSAGTSSGRHTSGRASSLSAAAAAAAAAAPSSSTATTVSGGAGNASESSAPGSTMAERPEQQQASSGNGPGIDSLNRAISRSQSLAAEIGSGSSATGVSARGRDSLSLPISALDAAAHAQASNGTSPTSALPLSPISQVSRASESLRPPSSKASAGDEESSRASPSPAAAVSAVAGPQEHREARSARAAGAPAQSSAARSETAPPARPSRAEPMARSGSRNAAVLSETKAPSATTSRDRPSRNDRDRAAAGGASTSGSARHGSSTGGTHHSSRTDASRGAKSASRTLPQLPSAPTVKPAPPPAMYWSKAPVHGSVPRRSFRAHTANLCDEVLWLFGGCDNKGCFRDLWCFDTETMCWSKPKVTGEVPPARRAHSATMVNQRLFVFAGGDGPNYFNDLYVFDTVSLRWSKPEIGGTPPSPRRAHTCNYHEGQLIVFGGGNGVGALNDVHALDVHDLSKLEWRRLECKGKIPIGRGYHTTNLVDGKLIVIGGSDGHMSFNDIHILRLDTRTWYQVKTDEIHNRLGHTATQVGSYLFVFGGHDSKTYTDELLTLNLVNLQWEPRRVCGAKPPGRGYHQAWLRDSRLFVHGGFDGKDIFDDLYYLDLAACAYLPQITSFTVEVRHQHAPRSSCIDSGFRGRQSMGWSLDEHGPVDSQEGGRRGGPRQT</sequence>
<dbReference type="PANTHER" id="PTHR46647">
    <property type="entry name" value="RAB9 EFFECTOR PROTEIN WITH KELCH MOTIFS"/>
    <property type="match status" value="1"/>
</dbReference>
<feature type="compositionally biased region" description="Polar residues" evidence="3">
    <location>
        <begin position="194"/>
        <end position="208"/>
    </location>
</feature>
<evidence type="ECO:0000313" key="5">
    <source>
        <dbReference type="Proteomes" id="UP000323386"/>
    </source>
</evidence>
<dbReference type="Pfam" id="PF24681">
    <property type="entry name" value="Kelch_KLHDC2_KLHL20_DRC7"/>
    <property type="match status" value="1"/>
</dbReference>
<proteinExistence type="predicted"/>
<feature type="compositionally biased region" description="Low complexity" evidence="3">
    <location>
        <begin position="437"/>
        <end position="450"/>
    </location>
</feature>
<dbReference type="SUPFAM" id="SSF117281">
    <property type="entry name" value="Kelch motif"/>
    <property type="match status" value="1"/>
</dbReference>
<dbReference type="PANTHER" id="PTHR46647:SF1">
    <property type="entry name" value="RAB9 EFFECTOR PROTEIN WITH KELCH MOTIFS"/>
    <property type="match status" value="1"/>
</dbReference>
<feature type="compositionally biased region" description="Low complexity" evidence="3">
    <location>
        <begin position="524"/>
        <end position="544"/>
    </location>
</feature>
<feature type="region of interest" description="Disordered" evidence="3">
    <location>
        <begin position="100"/>
        <end position="354"/>
    </location>
</feature>
<dbReference type="AlphaFoldDB" id="A0A5C3FC28"/>
<feature type="compositionally biased region" description="Low complexity" evidence="3">
    <location>
        <begin position="274"/>
        <end position="328"/>
    </location>
</feature>
<feature type="compositionally biased region" description="Low complexity" evidence="3">
    <location>
        <begin position="53"/>
        <end position="64"/>
    </location>
</feature>
<feature type="compositionally biased region" description="Low complexity" evidence="3">
    <location>
        <begin position="100"/>
        <end position="112"/>
    </location>
</feature>
<dbReference type="Pfam" id="PF01344">
    <property type="entry name" value="Kelch_1"/>
    <property type="match status" value="1"/>
</dbReference>
<feature type="compositionally biased region" description="Basic and acidic residues" evidence="3">
    <location>
        <begin position="511"/>
        <end position="523"/>
    </location>
</feature>
<feature type="compositionally biased region" description="Basic and acidic residues" evidence="3">
    <location>
        <begin position="919"/>
        <end position="932"/>
    </location>
</feature>
<keyword evidence="1" id="KW-0880">Kelch repeat</keyword>
<dbReference type="InterPro" id="IPR011043">
    <property type="entry name" value="Gal_Oxase/kelch_b-propeller"/>
</dbReference>
<feature type="region of interest" description="Disordered" evidence="3">
    <location>
        <begin position="391"/>
        <end position="576"/>
    </location>
</feature>
<gene>
    <name evidence="4" type="ORF">PSFLO_06687</name>
</gene>
<dbReference type="Proteomes" id="UP000323386">
    <property type="component" value="Unassembled WGS sequence"/>
</dbReference>
<feature type="compositionally biased region" description="Polar residues" evidence="3">
    <location>
        <begin position="397"/>
        <end position="418"/>
    </location>
</feature>
<keyword evidence="2" id="KW-0677">Repeat</keyword>
<organism evidence="4 5">
    <name type="scientific">Pseudozyma flocculosa</name>
    <dbReference type="NCBI Taxonomy" id="84751"/>
    <lineage>
        <taxon>Eukaryota</taxon>
        <taxon>Fungi</taxon>
        <taxon>Dikarya</taxon>
        <taxon>Basidiomycota</taxon>
        <taxon>Ustilaginomycotina</taxon>
        <taxon>Ustilaginomycetes</taxon>
        <taxon>Ustilaginales</taxon>
        <taxon>Ustilaginaceae</taxon>
        <taxon>Pseudozyma</taxon>
    </lineage>
</organism>
<name>A0A5C3FC28_9BASI</name>
<feature type="compositionally biased region" description="Basic residues" evidence="3">
    <location>
        <begin position="130"/>
        <end position="139"/>
    </location>
</feature>
<dbReference type="InterPro" id="IPR052124">
    <property type="entry name" value="Rab9_kelch_effector"/>
</dbReference>
<feature type="region of interest" description="Disordered" evidence="3">
    <location>
        <begin position="917"/>
        <end position="939"/>
    </location>
</feature>
<keyword evidence="5" id="KW-1185">Reference proteome</keyword>
<protein>
    <submittedName>
        <fullName evidence="4">Related to Tip elongation aberrant protein 1</fullName>
    </submittedName>
</protein>
<dbReference type="SUPFAM" id="SSF50965">
    <property type="entry name" value="Galactose oxidase, central domain"/>
    <property type="match status" value="1"/>
</dbReference>
<feature type="region of interest" description="Disordered" evidence="3">
    <location>
        <begin position="40"/>
        <end position="64"/>
    </location>
</feature>
<accession>A0A5C3FC28</accession>
<evidence type="ECO:0000256" key="2">
    <source>
        <dbReference type="ARBA" id="ARBA00022737"/>
    </source>
</evidence>
<feature type="compositionally biased region" description="Low complexity" evidence="3">
    <location>
        <begin position="257"/>
        <end position="266"/>
    </location>
</feature>